<feature type="domain" description="NAD-dependent epimerase/dehydratase" evidence="1">
    <location>
        <begin position="8"/>
        <end position="235"/>
    </location>
</feature>
<dbReference type="InterPro" id="IPR036291">
    <property type="entry name" value="NAD(P)-bd_dom_sf"/>
</dbReference>
<dbReference type="GO" id="GO:0004029">
    <property type="term" value="F:aldehyde dehydrogenase (NAD+) activity"/>
    <property type="evidence" value="ECO:0007669"/>
    <property type="project" value="TreeGrafter"/>
</dbReference>
<dbReference type="PANTHER" id="PTHR48079">
    <property type="entry name" value="PROTEIN YEEZ"/>
    <property type="match status" value="1"/>
</dbReference>
<protein>
    <submittedName>
        <fullName evidence="2">NAD(P)-binding protein</fullName>
    </submittedName>
</protein>
<evidence type="ECO:0000313" key="2">
    <source>
        <dbReference type="EMBL" id="KAF1968593.1"/>
    </source>
</evidence>
<dbReference type="Proteomes" id="UP000800036">
    <property type="component" value="Unassembled WGS sequence"/>
</dbReference>
<keyword evidence="3" id="KW-1185">Reference proteome</keyword>
<reference evidence="2" key="1">
    <citation type="journal article" date="2020" name="Stud. Mycol.">
        <title>101 Dothideomycetes genomes: a test case for predicting lifestyles and emergence of pathogens.</title>
        <authorList>
            <person name="Haridas S."/>
            <person name="Albert R."/>
            <person name="Binder M."/>
            <person name="Bloem J."/>
            <person name="Labutti K."/>
            <person name="Salamov A."/>
            <person name="Andreopoulos B."/>
            <person name="Baker S."/>
            <person name="Barry K."/>
            <person name="Bills G."/>
            <person name="Bluhm B."/>
            <person name="Cannon C."/>
            <person name="Castanera R."/>
            <person name="Culley D."/>
            <person name="Daum C."/>
            <person name="Ezra D."/>
            <person name="Gonzalez J."/>
            <person name="Henrissat B."/>
            <person name="Kuo A."/>
            <person name="Liang C."/>
            <person name="Lipzen A."/>
            <person name="Lutzoni F."/>
            <person name="Magnuson J."/>
            <person name="Mondo S."/>
            <person name="Nolan M."/>
            <person name="Ohm R."/>
            <person name="Pangilinan J."/>
            <person name="Park H.-J."/>
            <person name="Ramirez L."/>
            <person name="Alfaro M."/>
            <person name="Sun H."/>
            <person name="Tritt A."/>
            <person name="Yoshinaga Y."/>
            <person name="Zwiers L.-H."/>
            <person name="Turgeon B."/>
            <person name="Goodwin S."/>
            <person name="Spatafora J."/>
            <person name="Crous P."/>
            <person name="Grigoriev I."/>
        </authorList>
    </citation>
    <scope>NUCLEOTIDE SEQUENCE</scope>
    <source>
        <strain evidence="2">CBS 107.79</strain>
    </source>
</reference>
<sequence length="353" mass="38330">MPTKVFATGATGYVGGDALHILFQTYPDWHYTLLARDPTRLGSLTSEHPSIRVVKGDLNSLELLKSEAATADIVFHFASSDDVPAAQAILDGLGSQSKTCFLIHTSGTANLLWDDITSNSIGKKATKIYDDIEDIKSITSFPDAVPHRPVDKLVLEASTKYPNVKTAIVCPPGILGVGRGTGNKRTIQLPMFIELSRKRGKAYQVESGESAWSFVHVHDLADVYFRLAEAAAAGGGKADWGSEAYYFAESGALQWGHIARVVAKHLHEAGASNTDEVDVLNAEQAAELHPLIPWSSGMNSISRASRARKVLGWEPKVVDFSDSLKESVEYDLQAKQTRMEEIAQGHFPGLAKE</sequence>
<dbReference type="InterPro" id="IPR001509">
    <property type="entry name" value="Epimerase_deHydtase"/>
</dbReference>
<dbReference type="GO" id="GO:0005737">
    <property type="term" value="C:cytoplasm"/>
    <property type="evidence" value="ECO:0007669"/>
    <property type="project" value="TreeGrafter"/>
</dbReference>
<dbReference type="InterPro" id="IPR051783">
    <property type="entry name" value="NAD(P)-dependent_oxidoreduct"/>
</dbReference>
<dbReference type="OrthoDB" id="2130169at2759"/>
<dbReference type="Pfam" id="PF01370">
    <property type="entry name" value="Epimerase"/>
    <property type="match status" value="1"/>
</dbReference>
<accession>A0A6A5UTR8</accession>
<proteinExistence type="predicted"/>
<dbReference type="SUPFAM" id="SSF51735">
    <property type="entry name" value="NAD(P)-binding Rossmann-fold domains"/>
    <property type="match status" value="1"/>
</dbReference>
<evidence type="ECO:0000259" key="1">
    <source>
        <dbReference type="Pfam" id="PF01370"/>
    </source>
</evidence>
<dbReference type="AlphaFoldDB" id="A0A6A5UTR8"/>
<organism evidence="2 3">
    <name type="scientific">Bimuria novae-zelandiae CBS 107.79</name>
    <dbReference type="NCBI Taxonomy" id="1447943"/>
    <lineage>
        <taxon>Eukaryota</taxon>
        <taxon>Fungi</taxon>
        <taxon>Dikarya</taxon>
        <taxon>Ascomycota</taxon>
        <taxon>Pezizomycotina</taxon>
        <taxon>Dothideomycetes</taxon>
        <taxon>Pleosporomycetidae</taxon>
        <taxon>Pleosporales</taxon>
        <taxon>Massarineae</taxon>
        <taxon>Didymosphaeriaceae</taxon>
        <taxon>Bimuria</taxon>
    </lineage>
</organism>
<name>A0A6A5UTR8_9PLEO</name>
<dbReference type="PANTHER" id="PTHR48079:SF6">
    <property type="entry name" value="NAD(P)-BINDING DOMAIN-CONTAINING PROTEIN-RELATED"/>
    <property type="match status" value="1"/>
</dbReference>
<evidence type="ECO:0000313" key="3">
    <source>
        <dbReference type="Proteomes" id="UP000800036"/>
    </source>
</evidence>
<dbReference type="EMBL" id="ML976718">
    <property type="protein sequence ID" value="KAF1968593.1"/>
    <property type="molecule type" value="Genomic_DNA"/>
</dbReference>
<gene>
    <name evidence="2" type="ORF">BU23DRAFT_558326</name>
</gene>
<dbReference type="Gene3D" id="3.40.50.720">
    <property type="entry name" value="NAD(P)-binding Rossmann-like Domain"/>
    <property type="match status" value="1"/>
</dbReference>